<keyword evidence="3" id="KW-1185">Reference proteome</keyword>
<dbReference type="AlphaFoldDB" id="A0A916QIA4"/>
<feature type="transmembrane region" description="Helical" evidence="1">
    <location>
        <begin position="12"/>
        <end position="29"/>
    </location>
</feature>
<keyword evidence="1" id="KW-0812">Transmembrane</keyword>
<feature type="transmembrane region" description="Helical" evidence="1">
    <location>
        <begin position="120"/>
        <end position="140"/>
    </location>
</feature>
<dbReference type="Proteomes" id="UP000654993">
    <property type="component" value="Unassembled WGS sequence"/>
</dbReference>
<feature type="transmembrane region" description="Helical" evidence="1">
    <location>
        <begin position="94"/>
        <end position="114"/>
    </location>
</feature>
<accession>A0A916QIA4</accession>
<reference evidence="2" key="2">
    <citation type="journal article" date="2021" name="Data Brief">
        <title>Draft genome sequence data of the facultative, thermophilic, xylanolytic bacterium Paenibacillus sp. strain DA-C8.</title>
        <authorList>
            <person name="Chhe C."/>
            <person name="Uke A."/>
            <person name="Baramee S."/>
            <person name="Ungkulpasvich U."/>
            <person name="Tachaapaikoon C."/>
            <person name="Pason P."/>
            <person name="Waeonukul R."/>
            <person name="Ratanakhanokchai K."/>
            <person name="Kosugi A."/>
        </authorList>
    </citation>
    <scope>NUCLEOTIDE SEQUENCE</scope>
    <source>
        <strain evidence="2">DA-C8</strain>
    </source>
</reference>
<gene>
    <name evidence="2" type="ORF">PRECH8_26500</name>
</gene>
<evidence type="ECO:0000256" key="1">
    <source>
        <dbReference type="SAM" id="Phobius"/>
    </source>
</evidence>
<organism evidence="2 3">
    <name type="scientific">Insulibacter thermoxylanivorax</name>
    <dbReference type="NCBI Taxonomy" id="2749268"/>
    <lineage>
        <taxon>Bacteria</taxon>
        <taxon>Bacillati</taxon>
        <taxon>Bacillota</taxon>
        <taxon>Bacilli</taxon>
        <taxon>Bacillales</taxon>
        <taxon>Paenibacillaceae</taxon>
        <taxon>Insulibacter</taxon>
    </lineage>
</organism>
<protein>
    <submittedName>
        <fullName evidence="2">Uncharacterized protein</fullName>
    </submittedName>
</protein>
<keyword evidence="1" id="KW-1133">Transmembrane helix</keyword>
<feature type="transmembrane region" description="Helical" evidence="1">
    <location>
        <begin position="66"/>
        <end position="87"/>
    </location>
</feature>
<evidence type="ECO:0000313" key="2">
    <source>
        <dbReference type="EMBL" id="GFR39354.1"/>
    </source>
</evidence>
<reference evidence="2" key="1">
    <citation type="submission" date="2020-08" db="EMBL/GenBank/DDBJ databases">
        <authorList>
            <person name="Uke A."/>
            <person name="Chhe C."/>
            <person name="Baramee S."/>
            <person name="Kosugi A."/>
        </authorList>
    </citation>
    <scope>NUCLEOTIDE SEQUENCE</scope>
    <source>
        <strain evidence="2">DA-C8</strain>
    </source>
</reference>
<comment type="caution">
    <text evidence="2">The sequence shown here is derived from an EMBL/GenBank/DDBJ whole genome shotgun (WGS) entry which is preliminary data.</text>
</comment>
<dbReference type="EMBL" id="BMAQ01000042">
    <property type="protein sequence ID" value="GFR39354.1"/>
    <property type="molecule type" value="Genomic_DNA"/>
</dbReference>
<name>A0A916QIA4_9BACL</name>
<proteinExistence type="predicted"/>
<keyword evidence="1" id="KW-0472">Membrane</keyword>
<evidence type="ECO:0000313" key="3">
    <source>
        <dbReference type="Proteomes" id="UP000654993"/>
    </source>
</evidence>
<sequence length="152" mass="17418">MSTNNKKSILMLRVYVVLMACIHLIFVYMNHLRFQRAEVWQAKGSLTEQDFESIRQFGNITKIVEYAFIVLFILIALYALLSMSLSFQTLYVRYSVLLLLGIAILNVPIHFILSVSIGNLMLPLLLPALVTVLFVVYVILRTHRNKKKAAIS</sequence>